<dbReference type="Gene3D" id="3.40.50.980">
    <property type="match status" value="2"/>
</dbReference>
<dbReference type="InterPro" id="IPR013120">
    <property type="entry name" value="FAR_NAD-bd"/>
</dbReference>
<dbReference type="InterPro" id="IPR036291">
    <property type="entry name" value="NAD(P)-bd_dom_sf"/>
</dbReference>
<gene>
    <name evidence="6" type="ORF">ALT_9501</name>
    <name evidence="7" type="ORF">IFM60648_05582</name>
</gene>
<organism evidence="6 8">
    <name type="scientific">Aspergillus lentulus</name>
    <dbReference type="NCBI Taxonomy" id="293939"/>
    <lineage>
        <taxon>Eukaryota</taxon>
        <taxon>Fungi</taxon>
        <taxon>Dikarya</taxon>
        <taxon>Ascomycota</taxon>
        <taxon>Pezizomycotina</taxon>
        <taxon>Eurotiomycetes</taxon>
        <taxon>Eurotiomycetidae</taxon>
        <taxon>Eurotiales</taxon>
        <taxon>Aspergillaceae</taxon>
        <taxon>Aspergillus</taxon>
        <taxon>Aspergillus subgen. Fumigati</taxon>
    </lineage>
</organism>
<dbReference type="PROSITE" id="PS00455">
    <property type="entry name" value="AMP_BINDING"/>
    <property type="match status" value="1"/>
</dbReference>
<dbReference type="NCBIfam" id="TIGR01746">
    <property type="entry name" value="Thioester-redct"/>
    <property type="match status" value="1"/>
</dbReference>
<feature type="compositionally biased region" description="Basic and acidic residues" evidence="4">
    <location>
        <begin position="504"/>
        <end position="515"/>
    </location>
</feature>
<evidence type="ECO:0000256" key="3">
    <source>
        <dbReference type="ARBA" id="ARBA00029454"/>
    </source>
</evidence>
<keyword evidence="1" id="KW-0596">Phosphopantetheine</keyword>
<dbReference type="InterPro" id="IPR010080">
    <property type="entry name" value="Thioester_reductase-like_dom"/>
</dbReference>
<dbReference type="SUPFAM" id="SSF56801">
    <property type="entry name" value="Acetyl-CoA synthetase-like"/>
    <property type="match status" value="1"/>
</dbReference>
<evidence type="ECO:0000313" key="8">
    <source>
        <dbReference type="Proteomes" id="UP000051487"/>
    </source>
</evidence>
<dbReference type="InterPro" id="IPR025110">
    <property type="entry name" value="AMP-bd_C"/>
</dbReference>
<reference evidence="7 9" key="2">
    <citation type="submission" date="2020-01" db="EMBL/GenBank/DDBJ databases">
        <title>Draft genome sequence of Aspergillus lentulus IFM 60648.</title>
        <authorList>
            <person name="Takahashi H."/>
            <person name="Yaguchi T."/>
        </authorList>
    </citation>
    <scope>NUCLEOTIDE SEQUENCE [LARGE SCALE GENOMIC DNA]</scope>
    <source>
        <strain evidence="7 9">IFM 60648</strain>
    </source>
</reference>
<feature type="domain" description="Carrier" evidence="5">
    <location>
        <begin position="526"/>
        <end position="601"/>
    </location>
</feature>
<dbReference type="EMBL" id="BCLY01000017">
    <property type="protein sequence ID" value="GAQ12180.1"/>
    <property type="molecule type" value="Genomic_DNA"/>
</dbReference>
<feature type="region of interest" description="Disordered" evidence="4">
    <location>
        <begin position="504"/>
        <end position="527"/>
    </location>
</feature>
<accession>A0AAN4PSX0</accession>
<evidence type="ECO:0000256" key="2">
    <source>
        <dbReference type="ARBA" id="ARBA00022553"/>
    </source>
</evidence>
<dbReference type="InterPro" id="IPR036736">
    <property type="entry name" value="ACP-like_sf"/>
</dbReference>
<dbReference type="PANTHER" id="PTHR44845:SF6">
    <property type="entry name" value="BETA-ALANINE-ACTIVATING ENZYME"/>
    <property type="match status" value="1"/>
</dbReference>
<reference evidence="6 8" key="1">
    <citation type="submission" date="2015-11" db="EMBL/GenBank/DDBJ databases">
        <title>Aspergillus lentulus strain IFM 54703T.</title>
        <authorList>
            <person name="Kusuya Y."/>
            <person name="Sakai K."/>
            <person name="Kamei K."/>
            <person name="Takahashi H."/>
            <person name="Yaguchi T."/>
        </authorList>
    </citation>
    <scope>NUCLEOTIDE SEQUENCE [LARGE SCALE GENOMIC DNA]</scope>
    <source>
        <strain evidence="6 8">IFM 54703</strain>
    </source>
</reference>
<evidence type="ECO:0000259" key="5">
    <source>
        <dbReference type="PROSITE" id="PS50075"/>
    </source>
</evidence>
<dbReference type="EMBL" id="BLKI01000029">
    <property type="protein sequence ID" value="GFF79847.1"/>
    <property type="molecule type" value="Genomic_DNA"/>
</dbReference>
<dbReference type="Pfam" id="PF00501">
    <property type="entry name" value="AMP-binding"/>
    <property type="match status" value="1"/>
</dbReference>
<comment type="similarity">
    <text evidence="3">Belongs to the NRP synthetase family.</text>
</comment>
<evidence type="ECO:0000313" key="7">
    <source>
        <dbReference type="EMBL" id="GFF79847.1"/>
    </source>
</evidence>
<name>A0AAN4PSX0_ASPLE</name>
<keyword evidence="9" id="KW-1185">Reference proteome</keyword>
<dbReference type="SUPFAM" id="SSF51735">
    <property type="entry name" value="NAD(P)-binding Rossmann-fold domains"/>
    <property type="match status" value="1"/>
</dbReference>
<evidence type="ECO:0000313" key="6">
    <source>
        <dbReference type="EMBL" id="GAQ12180.1"/>
    </source>
</evidence>
<evidence type="ECO:0000313" key="9">
    <source>
        <dbReference type="Proteomes" id="UP000465220"/>
    </source>
</evidence>
<dbReference type="Gene3D" id="2.30.38.10">
    <property type="entry name" value="Luciferase, Domain 3"/>
    <property type="match status" value="1"/>
</dbReference>
<dbReference type="Gene3D" id="1.10.1200.10">
    <property type="entry name" value="ACP-like"/>
    <property type="match status" value="1"/>
</dbReference>
<dbReference type="Gene3D" id="3.40.50.720">
    <property type="entry name" value="NAD(P)-binding Rossmann-like Domain"/>
    <property type="match status" value="1"/>
</dbReference>
<proteinExistence type="inferred from homology"/>
<dbReference type="InterPro" id="IPR045851">
    <property type="entry name" value="AMP-bd_C_sf"/>
</dbReference>
<dbReference type="Pfam" id="PF07993">
    <property type="entry name" value="NAD_binding_4"/>
    <property type="match status" value="1"/>
</dbReference>
<dbReference type="Proteomes" id="UP000465220">
    <property type="component" value="Unassembled WGS sequence"/>
</dbReference>
<dbReference type="PANTHER" id="PTHR44845">
    <property type="entry name" value="CARRIER DOMAIN-CONTAINING PROTEIN"/>
    <property type="match status" value="1"/>
</dbReference>
<dbReference type="CDD" id="cd05930">
    <property type="entry name" value="A_NRPS"/>
    <property type="match status" value="1"/>
</dbReference>
<protein>
    <recommendedName>
        <fullName evidence="5">Carrier domain-containing protein</fullName>
    </recommendedName>
</protein>
<keyword evidence="2" id="KW-0597">Phosphoprotein</keyword>
<dbReference type="InterPro" id="IPR010071">
    <property type="entry name" value="AA_adenyl_dom"/>
</dbReference>
<sequence>MEQLLCYQARRHPEAPAIIDGEHTFTYNELIASADRLVTLLHEKHIAPEEPICIFLGTGYRQIISQVAVLRAGGSCVPVDPSMPQKRLNDMLSDIEARRIITTADLGERASGYDIILVDNVADTKASFTEDVQAIQVLAGFPEHHRSHILFTSGSTGRPKAVQISARSILHLASSTPVTPLDPNDRVTEVNNPGFDLSLFEIWVTLLAGATIVVVPKSTATDPFSFGDFVKKHKVTVMMLPTALFTIVATNCPSAFRGARHVLTLGEAPNVKAVRDVITEGAPKYLWNGYGPTECTTFVTLQLIDLKETARETIGIGKAVGETKVYLLDDEKKLILGRDREGEIYLAGPGLSRGYLNQPDANTKHFIELDASTLNEASAGSIRVFKTGDLAKWRIPQEILDFRGRFDMQVKQDGFRVELGDVEKTLEKMDGIRQAVVLQQCPFGHKLLAAYIVTSEQGSNLSLKAVKDYAKERLPPYMVPSQITVISEFPLTVYGKIDRGALAREGQKRSKEGHRTASAADNKPQQATNELTNTLKHMVRGLINVPEFLESDDIFSLGMSSLEAAKFIGLMMQRFGKKVTMDMLLANPTVAKIATMLRETKQTRPSLVNTGTMEADAQLADDIPVVPDWQSNEEGRVFITGVTGFVGVHVLGRLLGMPTVKKVACLARSRNGLPASSRIQRAMERYDIWESSLENIGKMIVLDGEMADETLGLGEEQFTWLTNWTSVIFHVGAKVNFCEPYQNHFASNVIGTKNVLRLAALGRRKAFHYMSSIDTWGPTALVLGTKRLQEDGPLQPHLESLPYDTGYAHSQWVAEEMVRRMRARGLPVAIYRPGFTIGDHVTAMGNPDDFFARLIVGSIQIGYWPRLPDQRMEYVTVDYVCSALIHIASSNQNLGRSYSLVAPDHSQSVNIEETGIMINKAGYPVEEIPYDEWVKKLRESNDLDQNPLSPLMPLLEEPVLRDLSRLQTSKYTPIYETPNAEKALADRPDICYTPLDDVLLKRYLDNWIRKGFHKV</sequence>
<dbReference type="PROSITE" id="PS50075">
    <property type="entry name" value="CARRIER"/>
    <property type="match status" value="1"/>
</dbReference>
<dbReference type="Pfam" id="PF13193">
    <property type="entry name" value="AMP-binding_C"/>
    <property type="match status" value="1"/>
</dbReference>
<dbReference type="InterPro" id="IPR020845">
    <property type="entry name" value="AMP-binding_CS"/>
</dbReference>
<comment type="caution">
    <text evidence="6">The sequence shown here is derived from an EMBL/GenBank/DDBJ whole genome shotgun (WGS) entry which is preliminary data.</text>
</comment>
<evidence type="ECO:0000256" key="4">
    <source>
        <dbReference type="SAM" id="MobiDB-lite"/>
    </source>
</evidence>
<dbReference type="AlphaFoldDB" id="A0AAN4PSX0"/>
<dbReference type="NCBIfam" id="TIGR01733">
    <property type="entry name" value="AA-adenyl-dom"/>
    <property type="match status" value="1"/>
</dbReference>
<dbReference type="InterPro" id="IPR009081">
    <property type="entry name" value="PP-bd_ACP"/>
</dbReference>
<dbReference type="Proteomes" id="UP000051487">
    <property type="component" value="Unassembled WGS sequence"/>
</dbReference>
<dbReference type="Pfam" id="PF00550">
    <property type="entry name" value="PP-binding"/>
    <property type="match status" value="1"/>
</dbReference>
<dbReference type="Gene3D" id="3.30.300.30">
    <property type="match status" value="1"/>
</dbReference>
<dbReference type="SUPFAM" id="SSF47336">
    <property type="entry name" value="ACP-like"/>
    <property type="match status" value="1"/>
</dbReference>
<evidence type="ECO:0000256" key="1">
    <source>
        <dbReference type="ARBA" id="ARBA00022450"/>
    </source>
</evidence>
<dbReference type="InterPro" id="IPR000873">
    <property type="entry name" value="AMP-dep_synth/lig_dom"/>
</dbReference>